<feature type="compositionally biased region" description="Basic and acidic residues" evidence="1">
    <location>
        <begin position="9"/>
        <end position="18"/>
    </location>
</feature>
<name>A0A2H3NTP0_9BACT</name>
<feature type="region of interest" description="Disordered" evidence="1">
    <location>
        <begin position="1"/>
        <end position="22"/>
    </location>
</feature>
<evidence type="ECO:0008006" key="4">
    <source>
        <dbReference type="Google" id="ProtNLM"/>
    </source>
</evidence>
<reference evidence="2 3" key="1">
    <citation type="submission" date="2017-10" db="EMBL/GenBank/DDBJ databases">
        <title>Draft genome of Longimonas halophila.</title>
        <authorList>
            <person name="Goh K.M."/>
            <person name="Shamsir M.S."/>
            <person name="Lim S.W."/>
        </authorList>
    </citation>
    <scope>NUCLEOTIDE SEQUENCE [LARGE SCALE GENOMIC DNA]</scope>
    <source>
        <strain evidence="2 3">KCTC 42399</strain>
    </source>
</reference>
<proteinExistence type="predicted"/>
<dbReference type="OrthoDB" id="361944at2"/>
<accession>A0A2H3NTP0</accession>
<organism evidence="2 3">
    <name type="scientific">Longimonas halophila</name>
    <dbReference type="NCBI Taxonomy" id="1469170"/>
    <lineage>
        <taxon>Bacteria</taxon>
        <taxon>Pseudomonadati</taxon>
        <taxon>Rhodothermota</taxon>
        <taxon>Rhodothermia</taxon>
        <taxon>Rhodothermales</taxon>
        <taxon>Salisaetaceae</taxon>
        <taxon>Longimonas</taxon>
    </lineage>
</organism>
<evidence type="ECO:0000256" key="1">
    <source>
        <dbReference type="SAM" id="MobiDB-lite"/>
    </source>
</evidence>
<gene>
    <name evidence="2" type="ORF">CRI93_06625</name>
</gene>
<comment type="caution">
    <text evidence="2">The sequence shown here is derived from an EMBL/GenBank/DDBJ whole genome shotgun (WGS) entry which is preliminary data.</text>
</comment>
<dbReference type="InterPro" id="IPR025528">
    <property type="entry name" value="BrnA_antitoxin"/>
</dbReference>
<evidence type="ECO:0000313" key="2">
    <source>
        <dbReference type="EMBL" id="PEN07651.1"/>
    </source>
</evidence>
<protein>
    <recommendedName>
        <fullName evidence="4">3-oxoacyl-ACP synthase</fullName>
    </recommendedName>
</protein>
<keyword evidence="3" id="KW-1185">Reference proteome</keyword>
<sequence>MSENTTTKVSDDELKEMESQTDWKALQAKTDAEIQQDIAADPDAHALDADWFQVAQSVVPSSTKKRITIRLDEDIIAYFKREGDGYQSRINDVLKTFVIAKRIQDERSSRSP</sequence>
<evidence type="ECO:0000313" key="3">
    <source>
        <dbReference type="Proteomes" id="UP000221024"/>
    </source>
</evidence>
<dbReference type="Proteomes" id="UP000221024">
    <property type="component" value="Unassembled WGS sequence"/>
</dbReference>
<dbReference type="EMBL" id="PDEP01000005">
    <property type="protein sequence ID" value="PEN07651.1"/>
    <property type="molecule type" value="Genomic_DNA"/>
</dbReference>
<dbReference type="Pfam" id="PF14384">
    <property type="entry name" value="BrnA_antitoxin"/>
    <property type="match status" value="1"/>
</dbReference>
<dbReference type="RefSeq" id="WP_098061840.1">
    <property type="nucleotide sequence ID" value="NZ_PDEP01000005.1"/>
</dbReference>
<dbReference type="AlphaFoldDB" id="A0A2H3NTP0"/>